<comment type="caution">
    <text evidence="1">The sequence shown here is derived from an EMBL/GenBank/DDBJ whole genome shotgun (WGS) entry which is preliminary data.</text>
</comment>
<dbReference type="EMBL" id="JAKNJB010000014">
    <property type="protein sequence ID" value="MCG4527316.1"/>
    <property type="molecule type" value="Genomic_DNA"/>
</dbReference>
<keyword evidence="2" id="KW-1185">Reference proteome</keyword>
<name>A0ABS9MA14_9FIRM</name>
<dbReference type="SUPFAM" id="SSF88659">
    <property type="entry name" value="Sigma3 and sigma4 domains of RNA polymerase sigma factors"/>
    <property type="match status" value="1"/>
</dbReference>
<gene>
    <name evidence="1" type="ORF">L0P79_09525</name>
</gene>
<evidence type="ECO:0008006" key="3">
    <source>
        <dbReference type="Google" id="ProtNLM"/>
    </source>
</evidence>
<accession>A0ABS9MA14</accession>
<protein>
    <recommendedName>
        <fullName evidence="3">Sigma-70 family RNA polymerase sigma factor</fullName>
    </recommendedName>
</protein>
<organism evidence="1 2">
    <name type="scientific">Intestinimonas massiliensis</name>
    <name type="common">ex Afouda et al. 2020</name>
    <dbReference type="NCBI Taxonomy" id="1673721"/>
    <lineage>
        <taxon>Bacteria</taxon>
        <taxon>Bacillati</taxon>
        <taxon>Bacillota</taxon>
        <taxon>Clostridia</taxon>
        <taxon>Eubacteriales</taxon>
        <taxon>Intestinimonas</taxon>
    </lineage>
</organism>
<reference evidence="1 2" key="1">
    <citation type="submission" date="2022-01" db="EMBL/GenBank/DDBJ databases">
        <title>Collection of gut derived symbiotic bacterial strains cultured from healthy donors.</title>
        <authorList>
            <person name="Lin H."/>
            <person name="Kohout C."/>
            <person name="Waligurski E."/>
            <person name="Pamer E.G."/>
        </authorList>
    </citation>
    <scope>NUCLEOTIDE SEQUENCE [LARGE SCALE GENOMIC DNA]</scope>
    <source>
        <strain evidence="1 2">DFI.3.7</strain>
    </source>
</reference>
<dbReference type="InterPro" id="IPR013324">
    <property type="entry name" value="RNA_pol_sigma_r3/r4-like"/>
</dbReference>
<proteinExistence type="predicted"/>
<evidence type="ECO:0000313" key="1">
    <source>
        <dbReference type="EMBL" id="MCG4527316.1"/>
    </source>
</evidence>
<sequence>MPHGLSRKTLFIGTDRMTTVMRLFYCLTFPRLRASGKDKTMSIPKTPVEFDYDLWTTEEGKCMVRIKATGEITEVERSVMKVLRSEEKRLRRILSSEQDQSREGKTAPTVLSLDLLPENMADSTWLADTRDYTEEITTKMLERILRESLTPTQYGIYKACILNGISYKAYADQMGVSYQSVQNAIRLIQKKAKNIFG</sequence>
<dbReference type="Proteomes" id="UP001200313">
    <property type="component" value="Unassembled WGS sequence"/>
</dbReference>
<evidence type="ECO:0000313" key="2">
    <source>
        <dbReference type="Proteomes" id="UP001200313"/>
    </source>
</evidence>